<protein>
    <submittedName>
        <fullName evidence="1">Uncharacterized protein</fullName>
    </submittedName>
</protein>
<dbReference type="Proteomes" id="UP000183982">
    <property type="component" value="Unassembled WGS sequence"/>
</dbReference>
<accession>A0A1M6LHL2</accession>
<name>A0A1M6LHL2_9RHOB</name>
<dbReference type="AlphaFoldDB" id="A0A1M6LHL2"/>
<dbReference type="RefSeq" id="WP_139280703.1">
    <property type="nucleotide sequence ID" value="NZ_FQZQ01000012.1"/>
</dbReference>
<proteinExistence type="predicted"/>
<gene>
    <name evidence="1" type="ORF">SAMN05444000_1122</name>
</gene>
<evidence type="ECO:0000313" key="1">
    <source>
        <dbReference type="EMBL" id="SHJ70681.1"/>
    </source>
</evidence>
<dbReference type="STRING" id="1470563.SAMN05444000_1122"/>
<organism evidence="1 2">
    <name type="scientific">Shimia gijangensis</name>
    <dbReference type="NCBI Taxonomy" id="1470563"/>
    <lineage>
        <taxon>Bacteria</taxon>
        <taxon>Pseudomonadati</taxon>
        <taxon>Pseudomonadota</taxon>
        <taxon>Alphaproteobacteria</taxon>
        <taxon>Rhodobacterales</taxon>
        <taxon>Roseobacteraceae</taxon>
    </lineage>
</organism>
<keyword evidence="2" id="KW-1185">Reference proteome</keyword>
<evidence type="ECO:0000313" key="2">
    <source>
        <dbReference type="Proteomes" id="UP000183982"/>
    </source>
</evidence>
<dbReference type="EMBL" id="FQZQ01000012">
    <property type="protein sequence ID" value="SHJ70681.1"/>
    <property type="molecule type" value="Genomic_DNA"/>
</dbReference>
<sequence>MKDNAERRQYAPIEKLFPSLLIDFHWARVVELQDLGHDERTACLMAMLEIEHRKALALEIGPHRAFLARLVRTSDQNAYWCSLKYDEPPHNLEEMPFRGFR</sequence>
<reference evidence="2" key="1">
    <citation type="submission" date="2016-11" db="EMBL/GenBank/DDBJ databases">
        <authorList>
            <person name="Varghese N."/>
            <person name="Submissions S."/>
        </authorList>
    </citation>
    <scope>NUCLEOTIDE SEQUENCE [LARGE SCALE GENOMIC DNA]</scope>
    <source>
        <strain evidence="2">DSM 100564</strain>
    </source>
</reference>